<dbReference type="KEGG" id="bacg:D2962_03190"/>
<keyword evidence="1" id="KW-0812">Transmembrane</keyword>
<feature type="transmembrane region" description="Helical" evidence="1">
    <location>
        <begin position="76"/>
        <end position="96"/>
    </location>
</feature>
<protein>
    <submittedName>
        <fullName evidence="2">Uncharacterized protein</fullName>
    </submittedName>
</protein>
<keyword evidence="1" id="KW-0472">Membrane</keyword>
<evidence type="ECO:0000313" key="2">
    <source>
        <dbReference type="EMBL" id="AYO29745.1"/>
    </source>
</evidence>
<proteinExistence type="predicted"/>
<dbReference type="Proteomes" id="UP000280960">
    <property type="component" value="Chromosome"/>
</dbReference>
<dbReference type="AlphaFoldDB" id="A0A3G2R348"/>
<evidence type="ECO:0000256" key="1">
    <source>
        <dbReference type="SAM" id="Phobius"/>
    </source>
</evidence>
<name>A0A3G2R348_9FIRM</name>
<organism evidence="2 3">
    <name type="scientific">Biomaibacter acetigenes</name>
    <dbReference type="NCBI Taxonomy" id="2316383"/>
    <lineage>
        <taxon>Bacteria</taxon>
        <taxon>Bacillati</taxon>
        <taxon>Bacillota</taxon>
        <taxon>Clostridia</taxon>
        <taxon>Thermosediminibacterales</taxon>
        <taxon>Tepidanaerobacteraceae</taxon>
        <taxon>Biomaibacter</taxon>
    </lineage>
</organism>
<keyword evidence="1" id="KW-1133">Transmembrane helix</keyword>
<gene>
    <name evidence="2" type="ORF">D2962_03190</name>
</gene>
<reference evidence="2 3" key="1">
    <citation type="submission" date="2018-10" db="EMBL/GenBank/DDBJ databases">
        <authorList>
            <person name="Zhang X."/>
        </authorList>
    </citation>
    <scope>NUCLEOTIDE SEQUENCE [LARGE SCALE GENOMIC DNA]</scope>
    <source>
        <strain evidence="2 3">SK-G1</strain>
    </source>
</reference>
<sequence length="110" mass="13038">MFFSKKQYGTKGIYTMDRGMYNVLFFNYFENNSQKFVIGYARKGLMLLTNLDIKDGKDCLRPILCYIEYDGLGREFYCHFFVCLNFVIVQVIYGYSKSIIYHADYYGLVI</sequence>
<accession>A0A3G2R348</accession>
<dbReference type="EMBL" id="CP033169">
    <property type="protein sequence ID" value="AYO29745.1"/>
    <property type="molecule type" value="Genomic_DNA"/>
</dbReference>
<evidence type="ECO:0000313" key="3">
    <source>
        <dbReference type="Proteomes" id="UP000280960"/>
    </source>
</evidence>
<keyword evidence="3" id="KW-1185">Reference proteome</keyword>